<reference evidence="3" key="1">
    <citation type="submission" date="2021-01" db="EMBL/GenBank/DDBJ databases">
        <authorList>
            <person name="Corre E."/>
            <person name="Pelletier E."/>
            <person name="Niang G."/>
            <person name="Scheremetjew M."/>
            <person name="Finn R."/>
            <person name="Kale V."/>
            <person name="Holt S."/>
            <person name="Cochrane G."/>
            <person name="Meng A."/>
            <person name="Brown T."/>
            <person name="Cohen L."/>
        </authorList>
    </citation>
    <scope>NUCLEOTIDE SEQUENCE</scope>
    <source>
        <strain evidence="3">MM31A-1</strain>
    </source>
</reference>
<dbReference type="AlphaFoldDB" id="A0A7S3QBI5"/>
<keyword evidence="2" id="KW-0472">Membrane</keyword>
<feature type="compositionally biased region" description="Basic and acidic residues" evidence="1">
    <location>
        <begin position="74"/>
        <end position="90"/>
    </location>
</feature>
<organism evidence="3">
    <name type="scientific">Chaetoceros debilis</name>
    <dbReference type="NCBI Taxonomy" id="122233"/>
    <lineage>
        <taxon>Eukaryota</taxon>
        <taxon>Sar</taxon>
        <taxon>Stramenopiles</taxon>
        <taxon>Ochrophyta</taxon>
        <taxon>Bacillariophyta</taxon>
        <taxon>Coscinodiscophyceae</taxon>
        <taxon>Chaetocerotophycidae</taxon>
        <taxon>Chaetocerotales</taxon>
        <taxon>Chaetocerotaceae</taxon>
        <taxon>Chaetoceros</taxon>
    </lineage>
</organism>
<keyword evidence="2" id="KW-0812">Transmembrane</keyword>
<sequence length="270" mass="29420">MTWTTMVVRMINDDDGEDDTDDAVADMDMDDPDVGEETDDVNDGEDDTDDANEGAIDGIALQEMEEENDEVGTDDNKGDNDKNVDDKGDDEKGDDEKNEDNADKGVSAETPSPTKSPRTNAPQRSPTRTPHASPTRTPHGSPTIYPTKSPTPQPTTSPTTMSWGEKIVAEEQEIKDIATNNTADVMAGVIAFFGIVGMLLTAWQLFENPDGLCASCCRLSLKISAFLLKIMCVPCKLCFGRYSGYTGSDPNNRTVFLEKAELYTNDLELT</sequence>
<feature type="compositionally biased region" description="Acidic residues" evidence="1">
    <location>
        <begin position="13"/>
        <end position="52"/>
    </location>
</feature>
<feature type="region of interest" description="Disordered" evidence="1">
    <location>
        <begin position="1"/>
        <end position="160"/>
    </location>
</feature>
<proteinExistence type="predicted"/>
<evidence type="ECO:0000256" key="1">
    <source>
        <dbReference type="SAM" id="MobiDB-lite"/>
    </source>
</evidence>
<feature type="compositionally biased region" description="Acidic residues" evidence="1">
    <location>
        <begin position="63"/>
        <end position="73"/>
    </location>
</feature>
<accession>A0A7S3QBI5</accession>
<dbReference type="EMBL" id="HBIO01021616">
    <property type="protein sequence ID" value="CAE0471801.1"/>
    <property type="molecule type" value="Transcribed_RNA"/>
</dbReference>
<evidence type="ECO:0000256" key="2">
    <source>
        <dbReference type="SAM" id="Phobius"/>
    </source>
</evidence>
<name>A0A7S3QBI5_9STRA</name>
<keyword evidence="2" id="KW-1133">Transmembrane helix</keyword>
<evidence type="ECO:0000313" key="3">
    <source>
        <dbReference type="EMBL" id="CAE0471801.1"/>
    </source>
</evidence>
<protein>
    <submittedName>
        <fullName evidence="3">Uncharacterized protein</fullName>
    </submittedName>
</protein>
<feature type="transmembrane region" description="Helical" evidence="2">
    <location>
        <begin position="185"/>
        <end position="206"/>
    </location>
</feature>
<gene>
    <name evidence="3" type="ORF">CDEB00056_LOCUS16654</name>
</gene>
<feature type="compositionally biased region" description="Polar residues" evidence="1">
    <location>
        <begin position="109"/>
        <end position="140"/>
    </location>
</feature>